<keyword evidence="3" id="KW-1185">Reference proteome</keyword>
<feature type="signal peptide" evidence="1">
    <location>
        <begin position="1"/>
        <end position="16"/>
    </location>
</feature>
<proteinExistence type="predicted"/>
<evidence type="ECO:0000313" key="3">
    <source>
        <dbReference type="Proteomes" id="UP001218188"/>
    </source>
</evidence>
<evidence type="ECO:0000256" key="1">
    <source>
        <dbReference type="SAM" id="SignalP"/>
    </source>
</evidence>
<dbReference type="InterPro" id="IPR032675">
    <property type="entry name" value="LRR_dom_sf"/>
</dbReference>
<organism evidence="2 3">
    <name type="scientific">Mycena alexandri</name>
    <dbReference type="NCBI Taxonomy" id="1745969"/>
    <lineage>
        <taxon>Eukaryota</taxon>
        <taxon>Fungi</taxon>
        <taxon>Dikarya</taxon>
        <taxon>Basidiomycota</taxon>
        <taxon>Agaricomycotina</taxon>
        <taxon>Agaricomycetes</taxon>
        <taxon>Agaricomycetidae</taxon>
        <taxon>Agaricales</taxon>
        <taxon>Marasmiineae</taxon>
        <taxon>Mycenaceae</taxon>
        <taxon>Mycena</taxon>
    </lineage>
</organism>
<dbReference type="AlphaFoldDB" id="A0AAD6SQC3"/>
<name>A0AAD6SQC3_9AGAR</name>
<dbReference type="Proteomes" id="UP001218188">
    <property type="component" value="Unassembled WGS sequence"/>
</dbReference>
<comment type="caution">
    <text evidence="2">The sequence shown here is derived from an EMBL/GenBank/DDBJ whole genome shotgun (WGS) entry which is preliminary data.</text>
</comment>
<dbReference type="Gene3D" id="3.80.10.10">
    <property type="entry name" value="Ribonuclease Inhibitor"/>
    <property type="match status" value="1"/>
</dbReference>
<protein>
    <recommendedName>
        <fullName evidence="4">F-box domain-containing protein</fullName>
    </recommendedName>
</protein>
<feature type="chain" id="PRO_5042148120" description="F-box domain-containing protein" evidence="1">
    <location>
        <begin position="17"/>
        <end position="523"/>
    </location>
</feature>
<evidence type="ECO:0000313" key="2">
    <source>
        <dbReference type="EMBL" id="KAJ7031784.1"/>
    </source>
</evidence>
<sequence>MHRALRIPEVLHLVLLQICPDQTQKPSTDETRDLARLGRTCRILSEPALDVLWSFQDTIVNVLKYILRQAILPSDWNRALRYICRVRCFICFSDSPDLVNVFEILRLTLPVPHLFPQLRCLRWISFPPTFLLGTPAVALPPPSSLPPFISLAPFLFTPTLTNISLGTFTTIAELSLPVLALKCPLLTHIEIHQDVGPGIDPSRVISSFICGLDHIKSLEVAHLDQKAHDHLLALPGLETLSLTAPNINASTTPPHLPPTSGPRFASLCDVTLNSTPSQSILAFIPSLSHSPLESFELHYSLHDASSNISLAPRFGVFASSLGLIAWRGGHPTVPAITIETLRLLFHFTNLTSVELRPPTGIDVTDEDVLAMAEAWPHLEDLLLRTRPTDHPPRATLHSLLHLAKHCAKLATLELIVDASTIPTIECNEDKTRLLQSALLDWTVGHSLISSPIEVARFLSGIFPILNGTWSSEDYDDDGSDTEMQSYWGEYSERLMPHPEFQLVNRPPEFFFAIRSKKNQLQIR</sequence>
<accession>A0AAD6SQC3</accession>
<dbReference type="SUPFAM" id="SSF52047">
    <property type="entry name" value="RNI-like"/>
    <property type="match status" value="1"/>
</dbReference>
<gene>
    <name evidence="2" type="ORF">C8F04DRAFT_1185706</name>
</gene>
<dbReference type="EMBL" id="JARJCM010000079">
    <property type="protein sequence ID" value="KAJ7031784.1"/>
    <property type="molecule type" value="Genomic_DNA"/>
</dbReference>
<keyword evidence="1" id="KW-0732">Signal</keyword>
<evidence type="ECO:0008006" key="4">
    <source>
        <dbReference type="Google" id="ProtNLM"/>
    </source>
</evidence>
<reference evidence="2" key="1">
    <citation type="submission" date="2023-03" db="EMBL/GenBank/DDBJ databases">
        <title>Massive genome expansion in bonnet fungi (Mycena s.s.) driven by repeated elements and novel gene families across ecological guilds.</title>
        <authorList>
            <consortium name="Lawrence Berkeley National Laboratory"/>
            <person name="Harder C.B."/>
            <person name="Miyauchi S."/>
            <person name="Viragh M."/>
            <person name="Kuo A."/>
            <person name="Thoen E."/>
            <person name="Andreopoulos B."/>
            <person name="Lu D."/>
            <person name="Skrede I."/>
            <person name="Drula E."/>
            <person name="Henrissat B."/>
            <person name="Morin E."/>
            <person name="Kohler A."/>
            <person name="Barry K."/>
            <person name="LaButti K."/>
            <person name="Morin E."/>
            <person name="Salamov A."/>
            <person name="Lipzen A."/>
            <person name="Mereny Z."/>
            <person name="Hegedus B."/>
            <person name="Baldrian P."/>
            <person name="Stursova M."/>
            <person name="Weitz H."/>
            <person name="Taylor A."/>
            <person name="Grigoriev I.V."/>
            <person name="Nagy L.G."/>
            <person name="Martin F."/>
            <person name="Kauserud H."/>
        </authorList>
    </citation>
    <scope>NUCLEOTIDE SEQUENCE</scope>
    <source>
        <strain evidence="2">CBHHK200</strain>
    </source>
</reference>